<accession>A0A1C5GKF4</accession>
<evidence type="ECO:0000256" key="1">
    <source>
        <dbReference type="SAM" id="MobiDB-lite"/>
    </source>
</evidence>
<keyword evidence="3" id="KW-1185">Reference proteome</keyword>
<name>A0A1C5GKF4_9ACTN</name>
<feature type="compositionally biased region" description="Basic and acidic residues" evidence="1">
    <location>
        <begin position="1"/>
        <end position="13"/>
    </location>
</feature>
<dbReference type="AlphaFoldDB" id="A0A1C5GKF4"/>
<organism evidence="2 3">
    <name type="scientific">Micromonospora inositola</name>
    <dbReference type="NCBI Taxonomy" id="47865"/>
    <lineage>
        <taxon>Bacteria</taxon>
        <taxon>Bacillati</taxon>
        <taxon>Actinomycetota</taxon>
        <taxon>Actinomycetes</taxon>
        <taxon>Micromonosporales</taxon>
        <taxon>Micromonosporaceae</taxon>
        <taxon>Micromonospora</taxon>
    </lineage>
</organism>
<feature type="region of interest" description="Disordered" evidence="1">
    <location>
        <begin position="1"/>
        <end position="22"/>
    </location>
</feature>
<evidence type="ECO:0000313" key="2">
    <source>
        <dbReference type="EMBL" id="SCG34239.1"/>
    </source>
</evidence>
<protein>
    <submittedName>
        <fullName evidence="2">Uncharacterized protein</fullName>
    </submittedName>
</protein>
<dbReference type="EMBL" id="LT607754">
    <property type="protein sequence ID" value="SCG34239.1"/>
    <property type="molecule type" value="Genomic_DNA"/>
</dbReference>
<evidence type="ECO:0000313" key="3">
    <source>
        <dbReference type="Proteomes" id="UP000198221"/>
    </source>
</evidence>
<reference evidence="3" key="1">
    <citation type="submission" date="2016-06" db="EMBL/GenBank/DDBJ databases">
        <authorList>
            <person name="Varghese N."/>
            <person name="Submissions Spin"/>
        </authorList>
    </citation>
    <scope>NUCLEOTIDE SEQUENCE [LARGE SCALE GENOMIC DNA]</scope>
    <source>
        <strain evidence="3">DSM 43819</strain>
    </source>
</reference>
<proteinExistence type="predicted"/>
<gene>
    <name evidence="2" type="ORF">GA0070613_0020</name>
</gene>
<dbReference type="Proteomes" id="UP000198221">
    <property type="component" value="Chromosome I"/>
</dbReference>
<sequence>MPETAFRETRSDPHWTVPLTSPMVTAPPAEDLLALDRAAQNLLFRAIRNLVRYVDRRERPPLLD</sequence>